<organism evidence="1 2">
    <name type="scientific">Nitrincola tibetensis</name>
    <dbReference type="NCBI Taxonomy" id="2219697"/>
    <lineage>
        <taxon>Bacteria</taxon>
        <taxon>Pseudomonadati</taxon>
        <taxon>Pseudomonadota</taxon>
        <taxon>Gammaproteobacteria</taxon>
        <taxon>Oceanospirillales</taxon>
        <taxon>Oceanospirillaceae</taxon>
        <taxon>Nitrincola</taxon>
    </lineage>
</organism>
<dbReference type="AlphaFoldDB" id="A0A364NK13"/>
<accession>A0A364NK13</accession>
<dbReference type="CDD" id="cd24049">
    <property type="entry name" value="ASKHA_NBD_PilM"/>
    <property type="match status" value="1"/>
</dbReference>
<dbReference type="PANTHER" id="PTHR32432:SF3">
    <property type="entry name" value="ETHANOLAMINE UTILIZATION PROTEIN EUTJ"/>
    <property type="match status" value="1"/>
</dbReference>
<evidence type="ECO:0000313" key="1">
    <source>
        <dbReference type="EMBL" id="RAU17350.1"/>
    </source>
</evidence>
<dbReference type="Pfam" id="PF11104">
    <property type="entry name" value="PilM_2"/>
    <property type="match status" value="1"/>
</dbReference>
<dbReference type="PANTHER" id="PTHR32432">
    <property type="entry name" value="CELL DIVISION PROTEIN FTSA-RELATED"/>
    <property type="match status" value="1"/>
</dbReference>
<dbReference type="NCBIfam" id="TIGR01175">
    <property type="entry name" value="pilM"/>
    <property type="match status" value="1"/>
</dbReference>
<proteinExistence type="predicted"/>
<keyword evidence="2" id="KW-1185">Reference proteome</keyword>
<dbReference type="InterPro" id="IPR005883">
    <property type="entry name" value="PilM"/>
</dbReference>
<comment type="caution">
    <text evidence="1">The sequence shown here is derived from an EMBL/GenBank/DDBJ whole genome shotgun (WGS) entry which is preliminary data.</text>
</comment>
<dbReference type="Gene3D" id="3.30.420.40">
    <property type="match status" value="2"/>
</dbReference>
<dbReference type="Proteomes" id="UP000250744">
    <property type="component" value="Unassembled WGS sequence"/>
</dbReference>
<dbReference type="EMBL" id="QKRX01000010">
    <property type="protein sequence ID" value="RAU17350.1"/>
    <property type="molecule type" value="Genomic_DNA"/>
</dbReference>
<dbReference type="OrthoDB" id="9773403at2"/>
<dbReference type="RefSeq" id="WP_112159757.1">
    <property type="nucleotide sequence ID" value="NZ_QKRX01000010.1"/>
</dbReference>
<dbReference type="SUPFAM" id="SSF53067">
    <property type="entry name" value="Actin-like ATPase domain"/>
    <property type="match status" value="2"/>
</dbReference>
<reference evidence="1 2" key="1">
    <citation type="submission" date="2018-06" db="EMBL/GenBank/DDBJ databases">
        <title>Nitrincola tibetense sp. nov., isolated from Lake XuguoCo on Tibetan Plateau.</title>
        <authorList>
            <person name="Xing P."/>
        </authorList>
    </citation>
    <scope>NUCLEOTIDE SEQUENCE [LARGE SCALE GENOMIC DNA]</scope>
    <source>
        <strain evidence="2">xg18</strain>
    </source>
</reference>
<dbReference type="Gene3D" id="3.30.1490.300">
    <property type="match status" value="1"/>
</dbReference>
<protein>
    <submittedName>
        <fullName evidence="1">Pilus assembly protein PilM</fullName>
    </submittedName>
</protein>
<name>A0A364NK13_9GAMM</name>
<dbReference type="InterPro" id="IPR050696">
    <property type="entry name" value="FtsA/MreB"/>
</dbReference>
<dbReference type="PIRSF" id="PIRSF019169">
    <property type="entry name" value="PilM"/>
    <property type="match status" value="1"/>
</dbReference>
<evidence type="ECO:0000313" key="2">
    <source>
        <dbReference type="Proteomes" id="UP000250744"/>
    </source>
</evidence>
<dbReference type="InterPro" id="IPR043129">
    <property type="entry name" value="ATPase_NBD"/>
</dbReference>
<sequence length="351" mass="38323">MVSLFRKKSAGWIGVDIGSSSVKLVALSRSGRDTQIDSYAIVHLPAGAVVDGKIEIPHEVSSAVERGLKICGGRYSHAVVSVPSSAVITKRLQINNLFTGIDLEDQVKVEADQFIPYPLEEVALDFEVLGPVAKDPNLNEILIVACRKESSESREEAVVNAGLKCGVIDVDTYSMERMLSLLEPKSGEKLHAVVDLGASTLGLNVFKNGNLVYNREQAFSGADLSASIQQSYSMSHEEAELSLRENSFDKEVYESLIEPYTDTVAQHVSRALQFFYSSGIHGQLDKCYLAGGVSGIPHLCNRLEEELGIRAVLTDPFTNMLVSPRLNQERLHRVAPMLAKACGLALRSFDQ</sequence>
<gene>
    <name evidence="1" type="ORF">DN062_13070</name>
</gene>